<evidence type="ECO:0000256" key="3">
    <source>
        <dbReference type="ARBA" id="ARBA00023125"/>
    </source>
</evidence>
<comment type="caution">
    <text evidence="6">The sequence shown here is derived from an EMBL/GenBank/DDBJ whole genome shotgun (WGS) entry which is preliminary data.</text>
</comment>
<feature type="domain" description="HTH lysR-type" evidence="5">
    <location>
        <begin position="6"/>
        <end position="63"/>
    </location>
</feature>
<dbReference type="InterPro" id="IPR036390">
    <property type="entry name" value="WH_DNA-bd_sf"/>
</dbReference>
<evidence type="ECO:0000256" key="1">
    <source>
        <dbReference type="ARBA" id="ARBA00009437"/>
    </source>
</evidence>
<dbReference type="InterPro" id="IPR058163">
    <property type="entry name" value="LysR-type_TF_proteobact-type"/>
</dbReference>
<dbReference type="Gene3D" id="3.40.190.290">
    <property type="match status" value="1"/>
</dbReference>
<keyword evidence="2" id="KW-0805">Transcription regulation</keyword>
<dbReference type="InterPro" id="IPR000847">
    <property type="entry name" value="LysR_HTH_N"/>
</dbReference>
<keyword evidence="7" id="KW-1185">Reference proteome</keyword>
<dbReference type="Pfam" id="PF00126">
    <property type="entry name" value="HTH_1"/>
    <property type="match status" value="1"/>
</dbReference>
<dbReference type="SUPFAM" id="SSF53850">
    <property type="entry name" value="Periplasmic binding protein-like II"/>
    <property type="match status" value="1"/>
</dbReference>
<dbReference type="EMBL" id="JANKHG010000014">
    <property type="protein sequence ID" value="MCR2745499.1"/>
    <property type="molecule type" value="Genomic_DNA"/>
</dbReference>
<reference evidence="6" key="1">
    <citation type="submission" date="2022-07" db="EMBL/GenBank/DDBJ databases">
        <authorList>
            <person name="Xamxidin M."/>
        </authorList>
    </citation>
    <scope>NUCLEOTIDE SEQUENCE</scope>
    <source>
        <strain evidence="6">YS8-69</strain>
    </source>
</reference>
<evidence type="ECO:0000259" key="5">
    <source>
        <dbReference type="PROSITE" id="PS50931"/>
    </source>
</evidence>
<dbReference type="PANTHER" id="PTHR30537">
    <property type="entry name" value="HTH-TYPE TRANSCRIPTIONAL REGULATOR"/>
    <property type="match status" value="1"/>
</dbReference>
<dbReference type="InterPro" id="IPR036388">
    <property type="entry name" value="WH-like_DNA-bd_sf"/>
</dbReference>
<comment type="similarity">
    <text evidence="1">Belongs to the LysR transcriptional regulatory family.</text>
</comment>
<evidence type="ECO:0000256" key="4">
    <source>
        <dbReference type="ARBA" id="ARBA00023163"/>
    </source>
</evidence>
<proteinExistence type="inferred from homology"/>
<evidence type="ECO:0000256" key="2">
    <source>
        <dbReference type="ARBA" id="ARBA00023015"/>
    </source>
</evidence>
<dbReference type="PROSITE" id="PS50931">
    <property type="entry name" value="HTH_LYSR"/>
    <property type="match status" value="1"/>
</dbReference>
<dbReference type="PANTHER" id="PTHR30537:SF5">
    <property type="entry name" value="HTH-TYPE TRANSCRIPTIONAL ACTIVATOR TTDR-RELATED"/>
    <property type="match status" value="1"/>
</dbReference>
<dbReference type="InterPro" id="IPR005119">
    <property type="entry name" value="LysR_subst-bd"/>
</dbReference>
<gene>
    <name evidence="6" type="ORF">NSP04_02420</name>
</gene>
<accession>A0ABT1XEC4</accession>
<dbReference type="RefSeq" id="WP_257510752.1">
    <property type="nucleotide sequence ID" value="NZ_JANKHG010000014.1"/>
</dbReference>
<keyword evidence="4" id="KW-0804">Transcription</keyword>
<name>A0ABT1XEC4_9BURK</name>
<protein>
    <submittedName>
        <fullName evidence="6">LysR family transcriptional regulator</fullName>
    </submittedName>
</protein>
<organism evidence="6 7">
    <name type="scientific">Limnobacter parvus</name>
    <dbReference type="NCBI Taxonomy" id="2939690"/>
    <lineage>
        <taxon>Bacteria</taxon>
        <taxon>Pseudomonadati</taxon>
        <taxon>Pseudomonadota</taxon>
        <taxon>Betaproteobacteria</taxon>
        <taxon>Burkholderiales</taxon>
        <taxon>Burkholderiaceae</taxon>
        <taxon>Limnobacter</taxon>
    </lineage>
</organism>
<evidence type="ECO:0000313" key="7">
    <source>
        <dbReference type="Proteomes" id="UP001165267"/>
    </source>
</evidence>
<keyword evidence="3" id="KW-0238">DNA-binding</keyword>
<dbReference type="Pfam" id="PF03466">
    <property type="entry name" value="LysR_substrate"/>
    <property type="match status" value="1"/>
</dbReference>
<dbReference type="CDD" id="cd08479">
    <property type="entry name" value="PBP2_CrgA_like_9"/>
    <property type="match status" value="1"/>
</dbReference>
<dbReference type="Gene3D" id="1.10.10.10">
    <property type="entry name" value="Winged helix-like DNA-binding domain superfamily/Winged helix DNA-binding domain"/>
    <property type="match status" value="1"/>
</dbReference>
<dbReference type="SUPFAM" id="SSF46785">
    <property type="entry name" value="Winged helix' DNA-binding domain"/>
    <property type="match status" value="1"/>
</dbReference>
<sequence length="298" mass="33079">MNLKNPSLDELDLVLGLCRNGSLSACALSMGVSTAYVSKRLAQLEQRLGLKLFHRTTRSLALTEVGETFVEWGQRVLDSSQDLMDALSAERSVPQGLLRVCSSSGYGHSRVAPALSELVKQYPALEVQLELIDRPIDLLTEGFHLDIRLGETSEPDLICRHISGNQRILCASPSYLKSAPELKELADLQNHACLVIRERDQQPGRWVLQGPRGEETVRVRGAMASNSGESVRQWIVDGHGVGLRSVWDAAPFLRSKKLVRVLPKYFQEANVYAVYPSRLASSARLRVCVEFLAVRLCE</sequence>
<dbReference type="Proteomes" id="UP001165267">
    <property type="component" value="Unassembled WGS sequence"/>
</dbReference>
<evidence type="ECO:0000313" key="6">
    <source>
        <dbReference type="EMBL" id="MCR2745499.1"/>
    </source>
</evidence>